<name>A0ACB7SJV3_HYAAI</name>
<gene>
    <name evidence="1" type="ORF">HPB50_004820</name>
</gene>
<dbReference type="EMBL" id="CM023483">
    <property type="protein sequence ID" value="KAH6935251.1"/>
    <property type="molecule type" value="Genomic_DNA"/>
</dbReference>
<sequence length="811" mass="90879">MQLLHSAGLCLTYQIHISLAHSDSPKLYLDVRNLSLMKREKAITEPMGIQEQHGAAPAMVTEETNYSRVAEFYRDRSAFITGGTGFIGKVFDRLRHERPDALGKVRAVVGNLTESDLGLNGADLDTLIENVSIIFHSAATVKFDEPLRDAYEVNVLGTRHVLDLCKKMRNFCALVHVSTAYCNCDRVQAHEIIYPNPGLPAKMSEPVQCTGGSTENSSTGDLLEHHPNTYTFTKALAESLVLKERANLQVAVVRPSIVTAAWKEPFPGWIDNYNATTGIIVVGGLGLLHSVYCEGGCLSDHIPVDVVANTLICISVAEWQCQKELPRRWIECVKVYHCTSGTLNPQTWTEVVAALTKSAEKYPFPNTMTFPCVRTTNSRLWHNLNLFFLHYLPACAADLILLLMGRKSSFVRSYHKIRKSLLALEPFTTSEWKFETENLLELSRDLSPTDKLVLLAKLLRCCPVKRIYLLVRSKRGVEPKARFEELCKCKALQQTKRDVPGAFDKVTVIPGDLALPNLGLSNAHMATLIEEVSVVFHLGAIVRFNDPLASLGEKAVSSTKNLQFGQPNNYSLTKAVTESLLLDEQQGLPLAIVRPSIVTASWREPLPIGMGFLPTVLLSESCVADLIPVDVVANMLICVAWQISSTRPSQLKVYNCTSSALQPHTWGEVIAQVRRVTVQFPLPNARRSPSFVTTTSKLLYWLGLYFVCYIPAFLGDVALRLRRKDASMVRQLRKVVKGMDAVAFYTTNSWLFRSDNMVELMNDLSPKDKQIFDLDIRKLDWSQYWDTYMLGIRKYLFKLADPVLPQERENV</sequence>
<reference evidence="1" key="1">
    <citation type="submission" date="2020-05" db="EMBL/GenBank/DDBJ databases">
        <title>Large-scale comparative analyses of tick genomes elucidate their genetic diversity and vector capacities.</title>
        <authorList>
            <person name="Jia N."/>
            <person name="Wang J."/>
            <person name="Shi W."/>
            <person name="Du L."/>
            <person name="Sun Y."/>
            <person name="Zhan W."/>
            <person name="Jiang J."/>
            <person name="Wang Q."/>
            <person name="Zhang B."/>
            <person name="Ji P."/>
            <person name="Sakyi L.B."/>
            <person name="Cui X."/>
            <person name="Yuan T."/>
            <person name="Jiang B."/>
            <person name="Yang W."/>
            <person name="Lam T.T.-Y."/>
            <person name="Chang Q."/>
            <person name="Ding S."/>
            <person name="Wang X."/>
            <person name="Zhu J."/>
            <person name="Ruan X."/>
            <person name="Zhao L."/>
            <person name="Wei J."/>
            <person name="Que T."/>
            <person name="Du C."/>
            <person name="Cheng J."/>
            <person name="Dai P."/>
            <person name="Han X."/>
            <person name="Huang E."/>
            <person name="Gao Y."/>
            <person name="Liu J."/>
            <person name="Shao H."/>
            <person name="Ye R."/>
            <person name="Li L."/>
            <person name="Wei W."/>
            <person name="Wang X."/>
            <person name="Wang C."/>
            <person name="Yang T."/>
            <person name="Huo Q."/>
            <person name="Li W."/>
            <person name="Guo W."/>
            <person name="Chen H."/>
            <person name="Zhou L."/>
            <person name="Ni X."/>
            <person name="Tian J."/>
            <person name="Zhou Y."/>
            <person name="Sheng Y."/>
            <person name="Liu T."/>
            <person name="Pan Y."/>
            <person name="Xia L."/>
            <person name="Li J."/>
            <person name="Zhao F."/>
            <person name="Cao W."/>
        </authorList>
    </citation>
    <scope>NUCLEOTIDE SEQUENCE</scope>
    <source>
        <strain evidence="1">Hyas-2018</strain>
    </source>
</reference>
<proteinExistence type="predicted"/>
<protein>
    <submittedName>
        <fullName evidence="1">Uncharacterized protein</fullName>
    </submittedName>
</protein>
<accession>A0ACB7SJV3</accession>
<comment type="caution">
    <text evidence="1">The sequence shown here is derived from an EMBL/GenBank/DDBJ whole genome shotgun (WGS) entry which is preliminary data.</text>
</comment>
<dbReference type="Proteomes" id="UP000821845">
    <property type="component" value="Chromosome 3"/>
</dbReference>
<keyword evidence="2" id="KW-1185">Reference proteome</keyword>
<organism evidence="1 2">
    <name type="scientific">Hyalomma asiaticum</name>
    <name type="common">Tick</name>
    <dbReference type="NCBI Taxonomy" id="266040"/>
    <lineage>
        <taxon>Eukaryota</taxon>
        <taxon>Metazoa</taxon>
        <taxon>Ecdysozoa</taxon>
        <taxon>Arthropoda</taxon>
        <taxon>Chelicerata</taxon>
        <taxon>Arachnida</taxon>
        <taxon>Acari</taxon>
        <taxon>Parasitiformes</taxon>
        <taxon>Ixodida</taxon>
        <taxon>Ixodoidea</taxon>
        <taxon>Ixodidae</taxon>
        <taxon>Hyalomminae</taxon>
        <taxon>Hyalomma</taxon>
    </lineage>
</organism>
<evidence type="ECO:0000313" key="1">
    <source>
        <dbReference type="EMBL" id="KAH6935251.1"/>
    </source>
</evidence>
<evidence type="ECO:0000313" key="2">
    <source>
        <dbReference type="Proteomes" id="UP000821845"/>
    </source>
</evidence>